<feature type="domain" description="Glycosyl transferase family 28 C-terminal" evidence="13">
    <location>
        <begin position="194"/>
        <end position="353"/>
    </location>
</feature>
<evidence type="ECO:0000256" key="5">
    <source>
        <dbReference type="ARBA" id="ARBA00022960"/>
    </source>
</evidence>
<dbReference type="UniPathway" id="UPA00219"/>
<protein>
    <recommendedName>
        <fullName evidence="10">UDP-N-acetylglucosamine--N-acetylmuramyl-(pentapeptide) pyrophosphoryl-undecaprenol N-acetylglucosamine transferase</fullName>
        <ecNumber evidence="10">2.4.1.227</ecNumber>
    </recommendedName>
    <alternativeName>
        <fullName evidence="10">Undecaprenyl-PP-MurNAc-pentapeptide-UDPGlcNAc GlcNAc transferase</fullName>
    </alternativeName>
</protein>
<evidence type="ECO:0000256" key="3">
    <source>
        <dbReference type="ARBA" id="ARBA00022676"/>
    </source>
</evidence>
<gene>
    <name evidence="10 14" type="primary">murG</name>
    <name evidence="14" type="ORF">COW11_04260</name>
</gene>
<dbReference type="GO" id="GO:0051991">
    <property type="term" value="F:UDP-N-acetyl-D-glucosamine:N-acetylmuramoyl-L-alanyl-D-glutamyl-meso-2,6-diaminopimelyl-D-alanyl-D-alanine-diphosphoundecaprenol 4-beta-N-acetylglucosaminlytransferase activity"/>
    <property type="evidence" value="ECO:0007669"/>
    <property type="project" value="RHEA"/>
</dbReference>
<comment type="subcellular location">
    <subcellularLocation>
        <location evidence="10">Cell membrane</location>
        <topology evidence="10">Peripheral membrane protein</topology>
        <orientation evidence="10">Cytoplasmic side</orientation>
    </subcellularLocation>
</comment>
<evidence type="ECO:0000256" key="1">
    <source>
        <dbReference type="ARBA" id="ARBA00022475"/>
    </source>
</evidence>
<keyword evidence="1 10" id="KW-1003">Cell membrane</keyword>
<keyword evidence="3 10" id="KW-0328">Glycosyltransferase</keyword>
<feature type="binding site" evidence="10">
    <location>
        <begin position="13"/>
        <end position="15"/>
    </location>
    <ligand>
        <name>UDP-N-acetyl-alpha-D-glucosamine</name>
        <dbReference type="ChEBI" id="CHEBI:57705"/>
    </ligand>
</feature>
<comment type="pathway">
    <text evidence="10">Cell wall biogenesis; peptidoglycan biosynthesis.</text>
</comment>
<sequence length="366" mass="39912">MKEFKIVIACGGTGGHIFPAVALAEDIKNLYPGATICFAGVFNGRIANHLRDSGFRVYHIKGRGMPHKPGLGVLFFAYSAIASFIKALAVLRNTDAGIVVSMGSFSGAPFVFAGKLLGMPVLIHEQNVMPGRANRLCSYFADKIAISFEDTAQFFSKKIKRRITVTGNPVRSSIFTARRAEALEFFGFKAGKFTIMLTGGSQGAHNVNAVFTQAAKQLDPERFQILHLCGEKDYDFVSGEYKNINADAKVFAFLEEMDKAYAISDLVISRAGATTIAEIAAMGLASILIPYPYGDRHQSRNAYFLRDRKAALVIEENNLTKDRLVATINEVFAGCENLQRLRKNSSSQGARGAAGKLSKEVVNFLL</sequence>
<dbReference type="InterPro" id="IPR004276">
    <property type="entry name" value="GlycoTrans_28_N"/>
</dbReference>
<name>A0A2J0LEH4_9BACT</name>
<keyword evidence="6 10" id="KW-0573">Peptidoglycan synthesis</keyword>
<evidence type="ECO:0000256" key="4">
    <source>
        <dbReference type="ARBA" id="ARBA00022679"/>
    </source>
</evidence>
<proteinExistence type="inferred from homology"/>
<dbReference type="GO" id="GO:0051301">
    <property type="term" value="P:cell division"/>
    <property type="evidence" value="ECO:0007669"/>
    <property type="project" value="UniProtKB-KW"/>
</dbReference>
<accession>A0A2J0LEH4</accession>
<dbReference type="GO" id="GO:0008360">
    <property type="term" value="P:regulation of cell shape"/>
    <property type="evidence" value="ECO:0007669"/>
    <property type="project" value="UniProtKB-KW"/>
</dbReference>
<dbReference type="PANTHER" id="PTHR21015">
    <property type="entry name" value="UDP-N-ACETYLGLUCOSAMINE--N-ACETYLMURAMYL-(PENTAPEPTIDE) PYROPHOSPHORYL-UNDECAPRENOL N-ACETYLGLUCOSAMINE TRANSFERASE 1"/>
    <property type="match status" value="1"/>
</dbReference>
<dbReference type="PANTHER" id="PTHR21015:SF22">
    <property type="entry name" value="GLYCOSYLTRANSFERASE"/>
    <property type="match status" value="1"/>
</dbReference>
<evidence type="ECO:0000256" key="6">
    <source>
        <dbReference type="ARBA" id="ARBA00022984"/>
    </source>
</evidence>
<dbReference type="Pfam" id="PF03033">
    <property type="entry name" value="Glyco_transf_28"/>
    <property type="match status" value="1"/>
</dbReference>
<dbReference type="GO" id="GO:0050511">
    <property type="term" value="F:undecaprenyldiphospho-muramoylpentapeptide beta-N-acetylglucosaminyltransferase activity"/>
    <property type="evidence" value="ECO:0007669"/>
    <property type="project" value="UniProtKB-UniRule"/>
</dbReference>
<dbReference type="HAMAP" id="MF_00033">
    <property type="entry name" value="MurG"/>
    <property type="match status" value="1"/>
</dbReference>
<dbReference type="Pfam" id="PF04101">
    <property type="entry name" value="Glyco_tran_28_C"/>
    <property type="match status" value="1"/>
</dbReference>
<dbReference type="GO" id="GO:0009252">
    <property type="term" value="P:peptidoglycan biosynthetic process"/>
    <property type="evidence" value="ECO:0007669"/>
    <property type="project" value="UniProtKB-UniRule"/>
</dbReference>
<keyword evidence="4 10" id="KW-0808">Transferase</keyword>
<dbReference type="EMBL" id="PFGP01000098">
    <property type="protein sequence ID" value="PIW66265.1"/>
    <property type="molecule type" value="Genomic_DNA"/>
</dbReference>
<dbReference type="AlphaFoldDB" id="A0A2J0LEH4"/>
<dbReference type="GO" id="GO:0005975">
    <property type="term" value="P:carbohydrate metabolic process"/>
    <property type="evidence" value="ECO:0007669"/>
    <property type="project" value="InterPro"/>
</dbReference>
<evidence type="ECO:0000256" key="7">
    <source>
        <dbReference type="ARBA" id="ARBA00023136"/>
    </source>
</evidence>
<dbReference type="GO" id="GO:0071555">
    <property type="term" value="P:cell wall organization"/>
    <property type="evidence" value="ECO:0007669"/>
    <property type="project" value="UniProtKB-KW"/>
</dbReference>
<keyword evidence="11" id="KW-0812">Transmembrane</keyword>
<evidence type="ECO:0000313" key="14">
    <source>
        <dbReference type="EMBL" id="PIW66265.1"/>
    </source>
</evidence>
<comment type="caution">
    <text evidence="10">Lacks conserved residue(s) required for the propagation of feature annotation.</text>
</comment>
<comment type="catalytic activity">
    <reaction evidence="10">
        <text>di-trans,octa-cis-undecaprenyl diphospho-N-acetyl-alpha-D-muramoyl-L-alanyl-D-glutamyl-meso-2,6-diaminopimeloyl-D-alanyl-D-alanine + UDP-N-acetyl-alpha-D-glucosamine = di-trans,octa-cis-undecaprenyl diphospho-[N-acetyl-alpha-D-glucosaminyl-(1-&gt;4)]-N-acetyl-alpha-D-muramoyl-L-alanyl-D-glutamyl-meso-2,6-diaminopimeloyl-D-alanyl-D-alanine + UDP + H(+)</text>
        <dbReference type="Rhea" id="RHEA:31227"/>
        <dbReference type="ChEBI" id="CHEBI:15378"/>
        <dbReference type="ChEBI" id="CHEBI:57705"/>
        <dbReference type="ChEBI" id="CHEBI:58223"/>
        <dbReference type="ChEBI" id="CHEBI:61387"/>
        <dbReference type="ChEBI" id="CHEBI:61388"/>
        <dbReference type="EC" id="2.4.1.227"/>
    </reaction>
</comment>
<keyword evidence="7 10" id="KW-0472">Membrane</keyword>
<reference evidence="14 15" key="1">
    <citation type="submission" date="2017-09" db="EMBL/GenBank/DDBJ databases">
        <title>Depth-based differentiation of microbial function through sediment-hosted aquifers and enrichment of novel symbionts in the deep terrestrial subsurface.</title>
        <authorList>
            <person name="Probst A.J."/>
            <person name="Ladd B."/>
            <person name="Jarett J.K."/>
            <person name="Geller-Mcgrath D.E."/>
            <person name="Sieber C.M."/>
            <person name="Emerson J.B."/>
            <person name="Anantharaman K."/>
            <person name="Thomas B.C."/>
            <person name="Malmstrom R."/>
            <person name="Stieglmeier M."/>
            <person name="Klingl A."/>
            <person name="Woyke T."/>
            <person name="Ryan C.M."/>
            <person name="Banfield J.F."/>
        </authorList>
    </citation>
    <scope>NUCLEOTIDE SEQUENCE [LARGE SCALE GENOMIC DNA]</scope>
    <source>
        <strain evidence="14">CG12_big_fil_rev_8_21_14_0_65_43_15</strain>
    </source>
</reference>
<evidence type="ECO:0000259" key="12">
    <source>
        <dbReference type="Pfam" id="PF03033"/>
    </source>
</evidence>
<dbReference type="EC" id="2.4.1.227" evidence="10"/>
<evidence type="ECO:0000313" key="15">
    <source>
        <dbReference type="Proteomes" id="UP000231267"/>
    </source>
</evidence>
<evidence type="ECO:0000256" key="11">
    <source>
        <dbReference type="SAM" id="Phobius"/>
    </source>
</evidence>
<keyword evidence="11" id="KW-1133">Transmembrane helix</keyword>
<evidence type="ECO:0000256" key="9">
    <source>
        <dbReference type="ARBA" id="ARBA00023316"/>
    </source>
</evidence>
<dbReference type="SUPFAM" id="SSF53756">
    <property type="entry name" value="UDP-Glycosyltransferase/glycogen phosphorylase"/>
    <property type="match status" value="1"/>
</dbReference>
<dbReference type="Proteomes" id="UP000231267">
    <property type="component" value="Unassembled WGS sequence"/>
</dbReference>
<evidence type="ECO:0000256" key="8">
    <source>
        <dbReference type="ARBA" id="ARBA00023306"/>
    </source>
</evidence>
<comment type="similarity">
    <text evidence="10">Belongs to the glycosyltransferase 28 family. MurG subfamily.</text>
</comment>
<comment type="function">
    <text evidence="10">Cell wall formation. Catalyzes the transfer of a GlcNAc subunit on undecaprenyl-pyrophosphoryl-MurNAc-pentapeptide (lipid intermediate I) to form undecaprenyl-pyrophosphoryl-MurNAc-(pentapeptide)GlcNAc (lipid intermediate II).</text>
</comment>
<feature type="domain" description="Glycosyltransferase family 28 N-terminal" evidence="12">
    <location>
        <begin position="6"/>
        <end position="146"/>
    </location>
</feature>
<evidence type="ECO:0000256" key="2">
    <source>
        <dbReference type="ARBA" id="ARBA00022618"/>
    </source>
</evidence>
<dbReference type="Gene3D" id="3.40.50.2000">
    <property type="entry name" value="Glycogen Phosphorylase B"/>
    <property type="match status" value="2"/>
</dbReference>
<evidence type="ECO:0000259" key="13">
    <source>
        <dbReference type="Pfam" id="PF04101"/>
    </source>
</evidence>
<keyword evidence="9 10" id="KW-0961">Cell wall biogenesis/degradation</keyword>
<comment type="caution">
    <text evidence="14">The sequence shown here is derived from an EMBL/GenBank/DDBJ whole genome shotgun (WGS) entry which is preliminary data.</text>
</comment>
<keyword evidence="8 10" id="KW-0131">Cell cycle</keyword>
<feature type="transmembrane region" description="Helical" evidence="11">
    <location>
        <begin position="97"/>
        <end position="123"/>
    </location>
</feature>
<feature type="binding site" evidence="10">
    <location>
        <position position="171"/>
    </location>
    <ligand>
        <name>UDP-N-acetyl-alpha-D-glucosamine</name>
        <dbReference type="ChEBI" id="CHEBI:57705"/>
    </ligand>
</feature>
<feature type="binding site" evidence="10">
    <location>
        <position position="127"/>
    </location>
    <ligand>
        <name>UDP-N-acetyl-alpha-D-glucosamine</name>
        <dbReference type="ChEBI" id="CHEBI:57705"/>
    </ligand>
</feature>
<dbReference type="GO" id="GO:0005886">
    <property type="term" value="C:plasma membrane"/>
    <property type="evidence" value="ECO:0007669"/>
    <property type="project" value="UniProtKB-SubCell"/>
</dbReference>
<dbReference type="NCBIfam" id="TIGR01133">
    <property type="entry name" value="murG"/>
    <property type="match status" value="1"/>
</dbReference>
<evidence type="ECO:0000256" key="10">
    <source>
        <dbReference type="HAMAP-Rule" id="MF_00033"/>
    </source>
</evidence>
<dbReference type="InterPro" id="IPR006009">
    <property type="entry name" value="GlcNAc_MurG"/>
</dbReference>
<dbReference type="InterPro" id="IPR007235">
    <property type="entry name" value="Glyco_trans_28_C"/>
</dbReference>
<feature type="binding site" evidence="10">
    <location>
        <position position="201"/>
    </location>
    <ligand>
        <name>UDP-N-acetyl-alpha-D-glucosamine</name>
        <dbReference type="ChEBI" id="CHEBI:57705"/>
    </ligand>
</feature>
<feature type="transmembrane region" description="Helical" evidence="11">
    <location>
        <begin position="71"/>
        <end position="91"/>
    </location>
</feature>
<feature type="binding site" evidence="10">
    <location>
        <position position="298"/>
    </location>
    <ligand>
        <name>UDP-N-acetyl-alpha-D-glucosamine</name>
        <dbReference type="ChEBI" id="CHEBI:57705"/>
    </ligand>
</feature>
<keyword evidence="2 10" id="KW-0132">Cell division</keyword>
<organism evidence="14 15">
    <name type="scientific">Candidatus Taenaricola geysiri</name>
    <dbReference type="NCBI Taxonomy" id="1974752"/>
    <lineage>
        <taxon>Bacteria</taxon>
        <taxon>Pseudomonadati</taxon>
        <taxon>Candidatus Omnitrophota</taxon>
        <taxon>Candidatus Taenaricola</taxon>
    </lineage>
</organism>
<dbReference type="CDD" id="cd03785">
    <property type="entry name" value="GT28_MurG"/>
    <property type="match status" value="1"/>
</dbReference>
<keyword evidence="5 10" id="KW-0133">Cell shape</keyword>